<reference evidence="2 3" key="1">
    <citation type="submission" date="2023-08" db="EMBL/GenBank/DDBJ databases">
        <title>Black Yeasts Isolated from many extreme environments.</title>
        <authorList>
            <person name="Coleine C."/>
            <person name="Stajich J.E."/>
            <person name="Selbmann L."/>
        </authorList>
    </citation>
    <scope>NUCLEOTIDE SEQUENCE [LARGE SCALE GENOMIC DNA]</scope>
    <source>
        <strain evidence="2 3">CCFEE 6328</strain>
    </source>
</reference>
<evidence type="ECO:0000313" key="2">
    <source>
        <dbReference type="EMBL" id="KAK5064152.1"/>
    </source>
</evidence>
<keyword evidence="1" id="KW-0472">Membrane</keyword>
<sequence length="755" mass="82709">MGSPDQTKRVTQTATEEVRSDQEDEVVHVNHEHGERMDGAFLSIVWSASIPCGLIIIITAVLLGIIYGREVDRNRGWPELQLPPINGTSTGFWASVNSWRKQGGNAAIFVKFNPSSLTAVASLTGKIIPYLSSSIMALVAFFVARRIIVASREGHELLTPHQMSILIQLLGGNSYAPLKDCVHYHVKHKKRWLSPIPHAFSALAVVTALGASYQIRESTDEVSFIIPIADTWFSTTVTPATVETLQKVERANISLFGRDAISSTIGSSCAIDKWSYTEDLTNFKIPCNSDMYLYDNSSSAQNDSTKRAYNLFNMNEAGLTMVGYSNTSVLAYNPPRPDGTPDYEVNAYSFLADYYLDSSRDFRARTYAVRTQCAPMTAKCFPSTESPGPDQVDEGLKSINDNYTFQCGPGYTGEVTSNGASFASGLRVYSNSSSVGIGFAPDANLNRMVGNDSSKVEFASYTNPLYFGTWSLGWGTASGDTSEDLWHNDTNILLDQYNSYVWMLNCSATAYDVTYDWINGSVAHWHEKVVTDQEFGGMVSYPFVSGLSIAQTCLEYASARMMYALDSNQLAFWWGDEFSQCAVAMMSATFNQSSTILEQTRNNNYGATRVPIVPLFVLLGIKFLYCMAVFGLAVAAYQFTNPSESQSVKERLSVKGLAATAFAEANTHQQVAVQNVEQLFQQPRAQDAEAAPPPDVKVGMVMTELGGWAFVKMAAGKVFETVSPIVQANVMAVAKGGQFGSDGQNAADWISMVKH</sequence>
<gene>
    <name evidence="2" type="ORF">LTR69_003921</name>
</gene>
<feature type="transmembrane region" description="Helical" evidence="1">
    <location>
        <begin position="612"/>
        <end position="637"/>
    </location>
</feature>
<dbReference type="Proteomes" id="UP001345691">
    <property type="component" value="Unassembled WGS sequence"/>
</dbReference>
<accession>A0ABR0JHH2</accession>
<keyword evidence="1" id="KW-1133">Transmembrane helix</keyword>
<feature type="transmembrane region" description="Helical" evidence="1">
    <location>
        <begin position="127"/>
        <end position="144"/>
    </location>
</feature>
<evidence type="ECO:0000256" key="1">
    <source>
        <dbReference type="SAM" id="Phobius"/>
    </source>
</evidence>
<feature type="transmembrane region" description="Helical" evidence="1">
    <location>
        <begin position="40"/>
        <end position="67"/>
    </location>
</feature>
<evidence type="ECO:0000313" key="3">
    <source>
        <dbReference type="Proteomes" id="UP001345691"/>
    </source>
</evidence>
<organism evidence="2 3">
    <name type="scientific">Exophiala sideris</name>
    <dbReference type="NCBI Taxonomy" id="1016849"/>
    <lineage>
        <taxon>Eukaryota</taxon>
        <taxon>Fungi</taxon>
        <taxon>Dikarya</taxon>
        <taxon>Ascomycota</taxon>
        <taxon>Pezizomycotina</taxon>
        <taxon>Eurotiomycetes</taxon>
        <taxon>Chaetothyriomycetidae</taxon>
        <taxon>Chaetothyriales</taxon>
        <taxon>Herpotrichiellaceae</taxon>
        <taxon>Exophiala</taxon>
    </lineage>
</organism>
<dbReference type="EMBL" id="JAVRRF010000006">
    <property type="protein sequence ID" value="KAK5064152.1"/>
    <property type="molecule type" value="Genomic_DNA"/>
</dbReference>
<keyword evidence="1" id="KW-0812">Transmembrane</keyword>
<name>A0ABR0JHH2_9EURO</name>
<comment type="caution">
    <text evidence="2">The sequence shown here is derived from an EMBL/GenBank/DDBJ whole genome shotgun (WGS) entry which is preliminary data.</text>
</comment>
<keyword evidence="3" id="KW-1185">Reference proteome</keyword>
<protein>
    <submittedName>
        <fullName evidence="2">Uncharacterized protein</fullName>
    </submittedName>
</protein>
<proteinExistence type="predicted"/>